<dbReference type="InterPro" id="IPR036961">
    <property type="entry name" value="Kinesin_motor_dom_sf"/>
</dbReference>
<feature type="region of interest" description="Disordered" evidence="9">
    <location>
        <begin position="1835"/>
        <end position="1920"/>
    </location>
</feature>
<dbReference type="Pfam" id="PF00225">
    <property type="entry name" value="Kinesin"/>
    <property type="match status" value="1"/>
</dbReference>
<dbReference type="KEGG" id="dqu:106746411"/>
<feature type="compositionally biased region" description="Low complexity" evidence="9">
    <location>
        <begin position="444"/>
        <end position="463"/>
    </location>
</feature>
<dbReference type="OrthoDB" id="8862460at2759"/>
<evidence type="ECO:0000256" key="7">
    <source>
        <dbReference type="ARBA" id="ARBA00023212"/>
    </source>
</evidence>
<feature type="compositionally biased region" description="Polar residues" evidence="9">
    <location>
        <begin position="301"/>
        <end position="313"/>
    </location>
</feature>
<dbReference type="Gene3D" id="3.40.850.10">
    <property type="entry name" value="Kinesin motor domain"/>
    <property type="match status" value="1"/>
</dbReference>
<feature type="domain" description="Kinesin motor" evidence="10">
    <location>
        <begin position="791"/>
        <end position="1117"/>
    </location>
</feature>
<proteinExistence type="inferred from homology"/>
<dbReference type="InterPro" id="IPR001752">
    <property type="entry name" value="Kinesin_motor_dom"/>
</dbReference>
<feature type="compositionally biased region" description="Basic and acidic residues" evidence="9">
    <location>
        <begin position="255"/>
        <end position="283"/>
    </location>
</feature>
<reference evidence="12" key="1">
    <citation type="submission" date="2025-08" db="UniProtKB">
        <authorList>
            <consortium name="RefSeq"/>
        </authorList>
    </citation>
    <scope>IDENTIFICATION</scope>
</reference>
<dbReference type="GO" id="GO:0003777">
    <property type="term" value="F:microtubule motor activity"/>
    <property type="evidence" value="ECO:0007669"/>
    <property type="project" value="InterPro"/>
</dbReference>
<feature type="binding site" evidence="8">
    <location>
        <begin position="881"/>
        <end position="888"/>
    </location>
    <ligand>
        <name>ATP</name>
        <dbReference type="ChEBI" id="CHEBI:30616"/>
    </ligand>
</feature>
<name>A0A6P3XJT0_DINQU</name>
<keyword evidence="3" id="KW-0493">Microtubule</keyword>
<feature type="compositionally biased region" description="Basic and acidic residues" evidence="9">
    <location>
        <begin position="675"/>
        <end position="685"/>
    </location>
</feature>
<evidence type="ECO:0000256" key="6">
    <source>
        <dbReference type="ARBA" id="ARBA00023175"/>
    </source>
</evidence>
<feature type="region of interest" description="Disordered" evidence="9">
    <location>
        <begin position="169"/>
        <end position="467"/>
    </location>
</feature>
<feature type="region of interest" description="Disordered" evidence="9">
    <location>
        <begin position="1807"/>
        <end position="1826"/>
    </location>
</feature>
<feature type="compositionally biased region" description="Polar residues" evidence="9">
    <location>
        <begin position="412"/>
        <end position="421"/>
    </location>
</feature>
<feature type="compositionally biased region" description="Gly residues" evidence="9">
    <location>
        <begin position="376"/>
        <end position="406"/>
    </location>
</feature>
<keyword evidence="5 8" id="KW-0067">ATP-binding</keyword>
<keyword evidence="11" id="KW-1185">Reference proteome</keyword>
<comment type="similarity">
    <text evidence="8">Belongs to the TRAFAC class myosin-kinesin ATPase superfamily. Kinesin family.</text>
</comment>
<feature type="compositionally biased region" description="Basic and acidic residues" evidence="9">
    <location>
        <begin position="330"/>
        <end position="374"/>
    </location>
</feature>
<dbReference type="PRINTS" id="PR00380">
    <property type="entry name" value="KINESINHEAVY"/>
</dbReference>
<feature type="compositionally biased region" description="Basic and acidic residues" evidence="9">
    <location>
        <begin position="226"/>
        <end position="243"/>
    </location>
</feature>
<feature type="compositionally biased region" description="Basic and acidic residues" evidence="9">
    <location>
        <begin position="1204"/>
        <end position="1214"/>
    </location>
</feature>
<dbReference type="GO" id="GO:0008017">
    <property type="term" value="F:microtubule binding"/>
    <property type="evidence" value="ECO:0007669"/>
    <property type="project" value="InterPro"/>
</dbReference>
<gene>
    <name evidence="12" type="primary">LOC106746411</name>
</gene>
<feature type="region of interest" description="Disordered" evidence="9">
    <location>
        <begin position="1"/>
        <end position="40"/>
    </location>
</feature>
<dbReference type="InterPro" id="IPR027417">
    <property type="entry name" value="P-loop_NTPase"/>
</dbReference>
<feature type="region of interest" description="Disordered" evidence="9">
    <location>
        <begin position="1124"/>
        <end position="1285"/>
    </location>
</feature>
<dbReference type="Proteomes" id="UP000515204">
    <property type="component" value="Unplaced"/>
</dbReference>
<comment type="subcellular location">
    <subcellularLocation>
        <location evidence="1">Cytoplasm</location>
        <location evidence="1">Cytoskeleton</location>
    </subcellularLocation>
</comment>
<evidence type="ECO:0000256" key="2">
    <source>
        <dbReference type="ARBA" id="ARBA00022490"/>
    </source>
</evidence>
<evidence type="ECO:0000313" key="12">
    <source>
        <dbReference type="RefSeq" id="XP_014478487.1"/>
    </source>
</evidence>
<dbReference type="GO" id="GO:0005524">
    <property type="term" value="F:ATP binding"/>
    <property type="evidence" value="ECO:0007669"/>
    <property type="project" value="UniProtKB-UniRule"/>
</dbReference>
<feature type="compositionally biased region" description="Gly residues" evidence="9">
    <location>
        <begin position="1125"/>
        <end position="1138"/>
    </location>
</feature>
<dbReference type="PANTHER" id="PTHR21608:SF7">
    <property type="entry name" value="KINESIN-LIKE PROTEIN CG14535"/>
    <property type="match status" value="1"/>
</dbReference>
<accession>A0A6P3XJT0</accession>
<keyword evidence="6 8" id="KW-0505">Motor protein</keyword>
<dbReference type="GeneID" id="106746411"/>
<feature type="compositionally biased region" description="Polar residues" evidence="9">
    <location>
        <begin position="432"/>
        <end position="443"/>
    </location>
</feature>
<evidence type="ECO:0000256" key="5">
    <source>
        <dbReference type="ARBA" id="ARBA00022840"/>
    </source>
</evidence>
<keyword evidence="2" id="KW-0963">Cytoplasm</keyword>
<evidence type="ECO:0000256" key="1">
    <source>
        <dbReference type="ARBA" id="ARBA00004245"/>
    </source>
</evidence>
<feature type="compositionally biased region" description="Polar residues" evidence="9">
    <location>
        <begin position="1221"/>
        <end position="1237"/>
    </location>
</feature>
<organism evidence="11 12">
    <name type="scientific">Dinoponera quadriceps</name>
    <name type="common">South American ant</name>
    <dbReference type="NCBI Taxonomy" id="609295"/>
    <lineage>
        <taxon>Eukaryota</taxon>
        <taxon>Metazoa</taxon>
        <taxon>Ecdysozoa</taxon>
        <taxon>Arthropoda</taxon>
        <taxon>Hexapoda</taxon>
        <taxon>Insecta</taxon>
        <taxon>Pterygota</taxon>
        <taxon>Neoptera</taxon>
        <taxon>Endopterygota</taxon>
        <taxon>Hymenoptera</taxon>
        <taxon>Apocrita</taxon>
        <taxon>Aculeata</taxon>
        <taxon>Formicoidea</taxon>
        <taxon>Formicidae</taxon>
        <taxon>Ponerinae</taxon>
        <taxon>Ponerini</taxon>
        <taxon>Dinoponera</taxon>
    </lineage>
</organism>
<protein>
    <submittedName>
        <fullName evidence="12">Uncharacterized protein LOC106746411</fullName>
    </submittedName>
</protein>
<feature type="compositionally biased region" description="Polar residues" evidence="9">
    <location>
        <begin position="1144"/>
        <end position="1157"/>
    </location>
</feature>
<dbReference type="PANTHER" id="PTHR21608">
    <property type="entry name" value="KINESIN-LIKE PROTEIN CG14535"/>
    <property type="match status" value="1"/>
</dbReference>
<dbReference type="SUPFAM" id="SSF52540">
    <property type="entry name" value="P-loop containing nucleoside triphosphate hydrolases"/>
    <property type="match status" value="1"/>
</dbReference>
<evidence type="ECO:0000256" key="3">
    <source>
        <dbReference type="ARBA" id="ARBA00022701"/>
    </source>
</evidence>
<keyword evidence="7" id="KW-0206">Cytoskeleton</keyword>
<dbReference type="GO" id="GO:0007018">
    <property type="term" value="P:microtubule-based movement"/>
    <property type="evidence" value="ECO:0007669"/>
    <property type="project" value="InterPro"/>
</dbReference>
<evidence type="ECO:0000259" key="10">
    <source>
        <dbReference type="PROSITE" id="PS50067"/>
    </source>
</evidence>
<evidence type="ECO:0000256" key="4">
    <source>
        <dbReference type="ARBA" id="ARBA00022741"/>
    </source>
</evidence>
<keyword evidence="4 8" id="KW-0547">Nucleotide-binding</keyword>
<dbReference type="GO" id="GO:0005874">
    <property type="term" value="C:microtubule"/>
    <property type="evidence" value="ECO:0007669"/>
    <property type="project" value="UniProtKB-KW"/>
</dbReference>
<dbReference type="SMART" id="SM00129">
    <property type="entry name" value="KISc"/>
    <property type="match status" value="1"/>
</dbReference>
<evidence type="ECO:0000256" key="8">
    <source>
        <dbReference type="PROSITE-ProRule" id="PRU00283"/>
    </source>
</evidence>
<dbReference type="RefSeq" id="XP_014478487.1">
    <property type="nucleotide sequence ID" value="XM_014623001.1"/>
</dbReference>
<evidence type="ECO:0000256" key="9">
    <source>
        <dbReference type="SAM" id="MobiDB-lite"/>
    </source>
</evidence>
<feature type="region of interest" description="Disordered" evidence="9">
    <location>
        <begin position="1745"/>
        <end position="1775"/>
    </location>
</feature>
<dbReference type="PROSITE" id="PS50067">
    <property type="entry name" value="KINESIN_MOTOR_2"/>
    <property type="match status" value="1"/>
</dbReference>
<feature type="compositionally biased region" description="Basic and acidic residues" evidence="9">
    <location>
        <begin position="177"/>
        <end position="209"/>
    </location>
</feature>
<dbReference type="InterPro" id="IPR027640">
    <property type="entry name" value="Kinesin-like_fam"/>
</dbReference>
<feature type="region of interest" description="Disordered" evidence="9">
    <location>
        <begin position="653"/>
        <end position="692"/>
    </location>
</feature>
<feature type="region of interest" description="Disordered" evidence="9">
    <location>
        <begin position="1352"/>
        <end position="1377"/>
    </location>
</feature>
<sequence>MEVRTERPRTAGRIAPTGRVTPTVHQTGGGRRKAIPVPPPRVPTPMPTPNNNQQRNNANVVVPPTAVAVPRKEPHENIARIAKRYLDDNMQQAWINPRLISMINMEAVTSTDYDSTNLSRNFNQVGFNTYNYSQFEEKYKPRQIFKYGDEYLEYGHNSVRLGERFGRSQSKCQDGARLAEQRYSRSHSQPERQHHLAQETRSKSQDSRELTFYQIDPPLKNSENPRQPHHDVKSHQKLKKELTFYEIDGPSAVGQERREKPEVCKERGDKGPKSHDKSTHAGPERLLAAKHGRHPEHNAPSDCQLNRSQSDLTECQLPNYYRNNPYIDPPKYRHFDRPPRYQETPPKYHADPPKYAEVSRRQDDFKRIQEERGRRQGGGGGITGSGGGGSGGGGGGNSGSGRGTAGTHGAETPSNLASITPTAREATRVVATRSQRSLSHRTCNPSGGNNNNNNSSSSNNNSRSSKENLLLQEAEDDCDASLATVRCHVESVKGHHHYHQTRGISNVGNAFSDGGDSCGEITTCDKYKVTGSEPNRGAEAAQGRERSMLKIEKLSGKVGLHAGGGEVALGGKCGAERMKSTQEAGYNKHEPLGKAKGHDAGHGYKVENLRYYGELKGYADFKAYGSVDKQPAVLVSAHEKSHLLHAPSCDKGDKCHGKVPSGQGYAKVGQPQQPEKSHHTGDHYYHRSAHSKPPNAYQVYQETKYSYNVSGVPGTPAQASAAAAFFARAAQKLNLSSSPHRRRRSGDENIGPDELPIFPNGYAALLLKSPPPAPPALLRRIGVKELTGVGKVKVMLRVSPGDGGSFFNADKRKKQVTLVDPASGQSSSAEDRRPTVAAPKMFAFDAIFTEEDSQTEICSSALTDVIHAVINGTDGCLFCFGHAGLGKSHTMLGTPEAGHTLGAIPCAIAWLFRGISEQRQRTGARFSVRVSCVELTTGQQQLRDLLAAHANDSEQSPAVYLRDDPLFGTLQLQQHSELRAPTAERAAFYLDAAVAGRQREDGDAHMLYTLHVYQYSVAGKGGVAGGRSRLHLMDLGNSDRGKSSGGIPLSGLGNILLAIFNGQKHLPYKEHKLTQLLKECLGSLTCHAAMIAHVSPNAQHYTETLTTVQLASRIHRMRRRKIKFVGGGTQGTGSGGSSGEEAARQNSECDPSSSDLSADTVIYVGPSADDATDGEHPPVYIPSLNSGDNRCAMGRVLRGSAAERPSKIPEERSPAHKSSKTVKTLTQTASKQTSPAHSATPKASPARKNSSSKSASVSKSGDSPSSKIPVAAPSGGSDEQWIDGPRISKSKVAEARHMLKDPHHKRETWIDGPMQLTGAAPLQLHTHQHSSSGYGFMDSHKKSMIRKWVENQSSQIQRAKHAAPRLESGKMASGQSSAGQFKELTTFKSCAGVDDDDTSLSTAESDSLKANEIEDITEKLSAKLNLLNVKSNTDSGLDLTASPVMDDSVDKGKLDLPDDEDDDEEIVVPPPLPLIEPLSNGVSREVSMESLNLSHKDIVLPSRHSLSSEDEILEIVEVEDLEPVPMQDSCLQVTEEDIALCMGENPLPESDQEEHPLRILSQENLTVVSTFTDSMSVMSDTERYRPHYPPPVGAGVLPRPYFDHEDFLEQETRHKFDQLARLHELYQSKLALANVSNSVTYQRENSSTVNVRDAPSATVFRPPSRCQSLSLSDVLFNDNASNHGSIYSEPAYIAGKSDQEKICDNCRQSMSRPATASYWYPSSVAHLASPRRYCGKLGDCNISSLRHPDGASNPNLKEEIERIPGNGASGSDPEEEYIEAKKLFTAAERSERTVTGKSDIEEDLKIQGAAPMQLPMPSPAASSGRMQRKILSLGSSFGLNKDGSDSGADSTPRAAKLSPATLSRHRAESSGYDSIVRDSETSSIASDSSRQTGALQEHQAVERRAAGCGPRRSRAHCRAQPPAAPGILAYTGEDVDILDRRARLRSDPRGTMSRIHSLRLRQRLLRLELRDAKRRLMVPDTRWSYDLHVEDSMDWRDPSFLEALTAETCILQKRVEACKSHVLLVTCFDSCPQQQYARHAVTPAEIKTT</sequence>
<feature type="compositionally biased region" description="Low complexity" evidence="9">
    <location>
        <begin position="1241"/>
        <end position="1267"/>
    </location>
</feature>
<dbReference type="FunFam" id="3.40.850.10:FF:000147">
    <property type="entry name" value="kinesin-like protein CG14535"/>
    <property type="match status" value="1"/>
</dbReference>
<evidence type="ECO:0000313" key="11">
    <source>
        <dbReference type="Proteomes" id="UP000515204"/>
    </source>
</evidence>